<organism evidence="1 2">
    <name type="scientific">Ilex paraguariensis</name>
    <name type="common">yerba mate</name>
    <dbReference type="NCBI Taxonomy" id="185542"/>
    <lineage>
        <taxon>Eukaryota</taxon>
        <taxon>Viridiplantae</taxon>
        <taxon>Streptophyta</taxon>
        <taxon>Embryophyta</taxon>
        <taxon>Tracheophyta</taxon>
        <taxon>Spermatophyta</taxon>
        <taxon>Magnoliopsida</taxon>
        <taxon>eudicotyledons</taxon>
        <taxon>Gunneridae</taxon>
        <taxon>Pentapetalae</taxon>
        <taxon>asterids</taxon>
        <taxon>campanulids</taxon>
        <taxon>Aquifoliales</taxon>
        <taxon>Aquifoliaceae</taxon>
        <taxon>Ilex</taxon>
    </lineage>
</organism>
<evidence type="ECO:0000313" key="1">
    <source>
        <dbReference type="EMBL" id="CAK9171472.1"/>
    </source>
</evidence>
<reference evidence="1 2" key="1">
    <citation type="submission" date="2024-02" db="EMBL/GenBank/DDBJ databases">
        <authorList>
            <person name="Vignale AGUSTIN F."/>
            <person name="Sosa J E."/>
            <person name="Modenutti C."/>
        </authorList>
    </citation>
    <scope>NUCLEOTIDE SEQUENCE [LARGE SCALE GENOMIC DNA]</scope>
</reference>
<dbReference type="EMBL" id="CAUOFW020005748">
    <property type="protein sequence ID" value="CAK9171472.1"/>
    <property type="molecule type" value="Genomic_DNA"/>
</dbReference>
<dbReference type="AlphaFoldDB" id="A0ABC8TPS7"/>
<proteinExistence type="predicted"/>
<evidence type="ECO:0000313" key="2">
    <source>
        <dbReference type="Proteomes" id="UP001642360"/>
    </source>
</evidence>
<protein>
    <submittedName>
        <fullName evidence="1">Uncharacterized protein</fullName>
    </submittedName>
</protein>
<sequence>MEWEKSLEEVQEGTEEDNLEDIGENNWVERLQGTWERRQRMAVIQLVCYVIHAFALIRIIGHLEYIDRPIASNNREKDCVRQELMTKGVKRVRLNGYVSS</sequence>
<accession>A0ABC8TPS7</accession>
<gene>
    <name evidence="1" type="ORF">ILEXP_LOCUS41041</name>
</gene>
<comment type="caution">
    <text evidence="1">The sequence shown here is derived from an EMBL/GenBank/DDBJ whole genome shotgun (WGS) entry which is preliminary data.</text>
</comment>
<keyword evidence="2" id="KW-1185">Reference proteome</keyword>
<dbReference type="Proteomes" id="UP001642360">
    <property type="component" value="Unassembled WGS sequence"/>
</dbReference>
<name>A0ABC8TPS7_9AQUA</name>